<reference evidence="4" key="1">
    <citation type="submission" date="2011-08" db="EMBL/GenBank/DDBJ databases">
        <title>Further characterisation of immunodiagnostic markers for cyathostomin developing stage larvae.</title>
        <authorList>
            <person name="Matthews J.B."/>
            <person name="Mitchell M.C."/>
            <person name="Nisbet A.J."/>
            <person name="McWilliam H.E."/>
            <person name="Hodgkinson J.E."/>
            <person name="Cwiklinski K."/>
            <person name="Dowdall S.M."/>
        </authorList>
    </citation>
    <scope>NUCLEOTIDE SEQUENCE</scope>
</reference>
<evidence type="ECO:0000313" key="4">
    <source>
        <dbReference type="EMBL" id="AFO63544.1"/>
    </source>
</evidence>
<dbReference type="InterPro" id="IPR003677">
    <property type="entry name" value="ANIS5_cation-bd"/>
</dbReference>
<organism evidence="4">
    <name type="scientific">Cylicostephanus goldi</name>
    <name type="common">Nematode worm</name>
    <dbReference type="NCBI Taxonomy" id="71465"/>
    <lineage>
        <taxon>Eukaryota</taxon>
        <taxon>Metazoa</taxon>
        <taxon>Ecdysozoa</taxon>
        <taxon>Nematoda</taxon>
        <taxon>Chromadorea</taxon>
        <taxon>Rhabditida</taxon>
        <taxon>Rhabditina</taxon>
        <taxon>Rhabditomorpha</taxon>
        <taxon>Strongyloidea</taxon>
        <taxon>Strongylidae</taxon>
        <taxon>Cylicostephanus</taxon>
    </lineage>
</organism>
<dbReference type="AlphaFoldDB" id="K9LRY0"/>
<accession>K9LRY0</accession>
<feature type="region of interest" description="Disordered" evidence="1">
    <location>
        <begin position="165"/>
        <end position="184"/>
    </location>
</feature>
<name>K9LRY0_CYLGO</name>
<evidence type="ECO:0000256" key="1">
    <source>
        <dbReference type="SAM" id="MobiDB-lite"/>
    </source>
</evidence>
<proteinExistence type="evidence at transcript level"/>
<evidence type="ECO:0000256" key="2">
    <source>
        <dbReference type="SAM" id="SignalP"/>
    </source>
</evidence>
<feature type="chain" id="PRO_5003932786" evidence="2">
    <location>
        <begin position="23"/>
        <end position="224"/>
    </location>
</feature>
<feature type="signal peptide" evidence="2">
    <location>
        <begin position="1"/>
        <end position="22"/>
    </location>
</feature>
<protein>
    <submittedName>
        <fullName evidence="4">Gut-associated larval antigen</fullName>
    </submittedName>
</protein>
<feature type="domain" description="SXP/RAL-2 family protein Ani s 5-like cation-binding" evidence="3">
    <location>
        <begin position="52"/>
        <end position="155"/>
    </location>
</feature>
<sequence>MNKTLTFLTVVSAVVLAQGVMALFGEESREEHRRHHRHSLLPPYLHNVSCVAKWEYFKIVGNRSLTFAEKKKEISEWAKKYNVVDEVASYNAYREKLKQEHRKNVSELVSDLPNAVKKVNDLLDNENQTSRQLYVALRELGRQNPALYRVVEYINVAVRLRRKEQDEQERQGTLSALPFGENNDNLEEQDFGEQDFRYVYGFECARFLLQNGRMFGLNTDRRYQ</sequence>
<keyword evidence="2" id="KW-0732">Signal</keyword>
<evidence type="ECO:0000259" key="3">
    <source>
        <dbReference type="Pfam" id="PF02520"/>
    </source>
</evidence>
<dbReference type="PANTHER" id="PTHR21593">
    <property type="entry name" value="PRION-LIKE- Q/N-RICH -DOMAIN-BEARING PROTEIN PROTEIN"/>
    <property type="match status" value="1"/>
</dbReference>
<dbReference type="InterPro" id="IPR052823">
    <property type="entry name" value="SXP/RAL-2_related"/>
</dbReference>
<dbReference type="EMBL" id="JN596967">
    <property type="protein sequence ID" value="AFO63544.1"/>
    <property type="molecule type" value="mRNA"/>
</dbReference>
<dbReference type="Pfam" id="PF02520">
    <property type="entry name" value="ANIS5_cation-bd"/>
    <property type="match status" value="1"/>
</dbReference>
<dbReference type="PANTHER" id="PTHR21593:SF36">
    <property type="entry name" value="DUF148 DOMAIN-CONTAINING PROTEIN-RELATED"/>
    <property type="match status" value="1"/>
</dbReference>